<evidence type="ECO:0000256" key="5">
    <source>
        <dbReference type="ARBA" id="ARBA00037974"/>
    </source>
</evidence>
<evidence type="ECO:0000256" key="1">
    <source>
        <dbReference type="ARBA" id="ARBA00001933"/>
    </source>
</evidence>
<feature type="region of interest" description="Disordered" evidence="6">
    <location>
        <begin position="1"/>
        <end position="29"/>
    </location>
</feature>
<evidence type="ECO:0000256" key="3">
    <source>
        <dbReference type="ARBA" id="ARBA00022898"/>
    </source>
</evidence>
<name>A0A849BUE5_9ACTN</name>
<dbReference type="PANTHER" id="PTHR43525:SF2">
    <property type="entry name" value="CYSTATHIONINE BETA-LYASE-RELATED"/>
    <property type="match status" value="1"/>
</dbReference>
<gene>
    <name evidence="8" type="ORF">HLB09_15370</name>
</gene>
<dbReference type="Proteomes" id="UP000555552">
    <property type="component" value="Unassembled WGS sequence"/>
</dbReference>
<dbReference type="Gene3D" id="3.90.1150.10">
    <property type="entry name" value="Aspartate Aminotransferase, domain 1"/>
    <property type="match status" value="1"/>
</dbReference>
<dbReference type="GO" id="GO:0008483">
    <property type="term" value="F:transaminase activity"/>
    <property type="evidence" value="ECO:0007669"/>
    <property type="project" value="UniProtKB-KW"/>
</dbReference>
<dbReference type="GO" id="GO:0030170">
    <property type="term" value="F:pyridoxal phosphate binding"/>
    <property type="evidence" value="ECO:0007669"/>
    <property type="project" value="InterPro"/>
</dbReference>
<comment type="similarity">
    <text evidence="5">Belongs to the class-II pyridoxal-phosphate-dependent aminotransferase family. MalY/PatB cystathionine beta-lyase subfamily.</text>
</comment>
<evidence type="ECO:0000313" key="8">
    <source>
        <dbReference type="EMBL" id="NNH24442.1"/>
    </source>
</evidence>
<evidence type="ECO:0000256" key="2">
    <source>
        <dbReference type="ARBA" id="ARBA00012224"/>
    </source>
</evidence>
<dbReference type="InterPro" id="IPR015422">
    <property type="entry name" value="PyrdxlP-dep_Trfase_small"/>
</dbReference>
<comment type="cofactor">
    <cofactor evidence="1">
        <name>pyridoxal 5'-phosphate</name>
        <dbReference type="ChEBI" id="CHEBI:597326"/>
    </cofactor>
</comment>
<comment type="caution">
    <text evidence="8">The sequence shown here is derived from an EMBL/GenBank/DDBJ whole genome shotgun (WGS) entry which is preliminary data.</text>
</comment>
<dbReference type="Gene3D" id="3.40.640.10">
    <property type="entry name" value="Type I PLP-dependent aspartate aminotransferase-like (Major domain)"/>
    <property type="match status" value="1"/>
</dbReference>
<dbReference type="AlphaFoldDB" id="A0A849BUE5"/>
<dbReference type="Pfam" id="PF00155">
    <property type="entry name" value="Aminotran_1_2"/>
    <property type="match status" value="1"/>
</dbReference>
<dbReference type="InterPro" id="IPR015424">
    <property type="entry name" value="PyrdxlP-dep_Trfase"/>
</dbReference>
<evidence type="ECO:0000259" key="7">
    <source>
        <dbReference type="Pfam" id="PF00155"/>
    </source>
</evidence>
<dbReference type="GO" id="GO:0047804">
    <property type="term" value="F:cysteine-S-conjugate beta-lyase activity"/>
    <property type="evidence" value="ECO:0007669"/>
    <property type="project" value="UniProtKB-EC"/>
</dbReference>
<dbReference type="EMBL" id="JABEMA010000356">
    <property type="protein sequence ID" value="NNH24442.1"/>
    <property type="molecule type" value="Genomic_DNA"/>
</dbReference>
<proteinExistence type="inferred from homology"/>
<keyword evidence="3" id="KW-0663">Pyridoxal phosphate</keyword>
<keyword evidence="8" id="KW-0808">Transferase</keyword>
<dbReference type="SUPFAM" id="SSF53383">
    <property type="entry name" value="PLP-dependent transferases"/>
    <property type="match status" value="1"/>
</dbReference>
<dbReference type="PANTHER" id="PTHR43525">
    <property type="entry name" value="PROTEIN MALY"/>
    <property type="match status" value="1"/>
</dbReference>
<protein>
    <recommendedName>
        <fullName evidence="2">cysteine-S-conjugate beta-lyase</fullName>
        <ecNumber evidence="2">4.4.1.13</ecNumber>
    </recommendedName>
</protein>
<dbReference type="InterPro" id="IPR051798">
    <property type="entry name" value="Class-II_PLP-Dep_Aminotrans"/>
</dbReference>
<evidence type="ECO:0000313" key="9">
    <source>
        <dbReference type="Proteomes" id="UP000555552"/>
    </source>
</evidence>
<dbReference type="EC" id="4.4.1.13" evidence="2"/>
<keyword evidence="4" id="KW-0456">Lyase</keyword>
<organism evidence="8 9">
    <name type="scientific">Pseudokineococcus marinus</name>
    <dbReference type="NCBI Taxonomy" id="351215"/>
    <lineage>
        <taxon>Bacteria</taxon>
        <taxon>Bacillati</taxon>
        <taxon>Actinomycetota</taxon>
        <taxon>Actinomycetes</taxon>
        <taxon>Kineosporiales</taxon>
        <taxon>Kineosporiaceae</taxon>
        <taxon>Pseudokineococcus</taxon>
    </lineage>
</organism>
<keyword evidence="8" id="KW-0032">Aminotransferase</keyword>
<evidence type="ECO:0000256" key="6">
    <source>
        <dbReference type="SAM" id="MobiDB-lite"/>
    </source>
</evidence>
<accession>A0A849BUE5</accession>
<sequence>MVGCSRTSARAHRRSTVTSPAPPDARRGVDDLTLEELRARGGLKWTLFPDAIGAFVAEGDHGTAPAVTRALHEAVDAGALGYLTPARQRAMAEACAAWTASRYGWEVPPERVRPLGDVLAGLQVAVEHFSRPGSAVVVPTPAYMPFLTLPRALGREHVELPMARDGGRWVYDLDALDAVLAAGAGLLVLCNPHNPVGRVLERAEMTAISEVVERHGARVLSDEIHAPLVFSRHRHVPYASTSEAAARHTVTATSASKAWNLPGLKCAQLLLSNEADAERWEEVGAVLEHGASTPGVLAATAAYAEGGAWLDEVLVHLEGTRDLLADLVAEHLPGVVMAPVEGTYLALLDCRALDLGPSPAAFFRERAGVALTDGAACGRAAEGSVRLTFAMPRPLLERAVRQMGEAVRRR</sequence>
<dbReference type="InterPro" id="IPR004839">
    <property type="entry name" value="Aminotransferase_I/II_large"/>
</dbReference>
<evidence type="ECO:0000256" key="4">
    <source>
        <dbReference type="ARBA" id="ARBA00023239"/>
    </source>
</evidence>
<feature type="domain" description="Aminotransferase class I/classII large" evidence="7">
    <location>
        <begin position="58"/>
        <end position="401"/>
    </location>
</feature>
<reference evidence="8 9" key="1">
    <citation type="submission" date="2020-05" db="EMBL/GenBank/DDBJ databases">
        <title>MicrobeNet Type strains.</title>
        <authorList>
            <person name="Nicholson A.C."/>
        </authorList>
    </citation>
    <scope>NUCLEOTIDE SEQUENCE [LARGE SCALE GENOMIC DNA]</scope>
    <source>
        <strain evidence="8 9">JCM 14547</strain>
    </source>
</reference>
<dbReference type="InterPro" id="IPR015421">
    <property type="entry name" value="PyrdxlP-dep_Trfase_major"/>
</dbReference>
<keyword evidence="9" id="KW-1185">Reference proteome</keyword>
<dbReference type="CDD" id="cd00609">
    <property type="entry name" value="AAT_like"/>
    <property type="match status" value="1"/>
</dbReference>